<organism evidence="2 3">
    <name type="scientific">Collinsella ihumii</name>
    <dbReference type="NCBI Taxonomy" id="1720204"/>
    <lineage>
        <taxon>Bacteria</taxon>
        <taxon>Bacillati</taxon>
        <taxon>Actinomycetota</taxon>
        <taxon>Coriobacteriia</taxon>
        <taxon>Coriobacteriales</taxon>
        <taxon>Coriobacteriaceae</taxon>
        <taxon>Collinsella</taxon>
    </lineage>
</organism>
<dbReference type="AlphaFoldDB" id="A0AAW7K1U6"/>
<dbReference type="PANTHER" id="PTHR42951:SF17">
    <property type="entry name" value="METALLO-BETA-LACTAMASE DOMAIN-CONTAINING PROTEIN"/>
    <property type="match status" value="1"/>
</dbReference>
<dbReference type="SMART" id="SM00849">
    <property type="entry name" value="Lactamase_B"/>
    <property type="match status" value="1"/>
</dbReference>
<evidence type="ECO:0000313" key="3">
    <source>
        <dbReference type="Proteomes" id="UP001168505"/>
    </source>
</evidence>
<dbReference type="InterPro" id="IPR001279">
    <property type="entry name" value="Metallo-B-lactamas"/>
</dbReference>
<dbReference type="EMBL" id="JAUEIR010000006">
    <property type="protein sequence ID" value="MDN0069581.1"/>
    <property type="molecule type" value="Genomic_DNA"/>
</dbReference>
<comment type="caution">
    <text evidence="2">The sequence shown here is derived from an EMBL/GenBank/DDBJ whole genome shotgun (WGS) entry which is preliminary data.</text>
</comment>
<evidence type="ECO:0000313" key="2">
    <source>
        <dbReference type="EMBL" id="MDN0069581.1"/>
    </source>
</evidence>
<sequence>MPFRCTPPIPGVFARASERPWELAVEPFQVAPRTYYVAGQRWVGCYLIDTGAGCILIDTAVSETCPLLIESVHKLGYQLSDIKLILISHAHVDHCGAAGMLAHLTGAKVLMSREDTEFMRACPEETTHLDARLHAQPFEVDGYFSDEHPVELGDISVRTLLTPGHTCGCTSFFWEVENPANGERYTVAMHGGVGANTMNDDYYRTSAYLTPALRTRFIDDAERIAAIPVDIALPSHPNQIEIMDRAGTYTDESQPYRDATVWGDFLRERVRQVREYDPGPQELQRA</sequence>
<accession>A0AAW7K1U6</accession>
<dbReference type="Pfam" id="PF00753">
    <property type="entry name" value="Lactamase_B"/>
    <property type="match status" value="1"/>
</dbReference>
<name>A0AAW7K1U6_9ACTN</name>
<dbReference type="Gene3D" id="3.60.15.10">
    <property type="entry name" value="Ribonuclease Z/Hydroxyacylglutathione hydrolase-like"/>
    <property type="match status" value="1"/>
</dbReference>
<dbReference type="PANTHER" id="PTHR42951">
    <property type="entry name" value="METALLO-BETA-LACTAMASE DOMAIN-CONTAINING"/>
    <property type="match status" value="1"/>
</dbReference>
<dbReference type="RefSeq" id="WP_289827270.1">
    <property type="nucleotide sequence ID" value="NZ_JAUEIR010000006.1"/>
</dbReference>
<dbReference type="Proteomes" id="UP001168505">
    <property type="component" value="Unassembled WGS sequence"/>
</dbReference>
<dbReference type="SUPFAM" id="SSF56281">
    <property type="entry name" value="Metallo-hydrolase/oxidoreductase"/>
    <property type="match status" value="1"/>
</dbReference>
<gene>
    <name evidence="2" type="ORF">QVN40_07685</name>
</gene>
<dbReference type="InterPro" id="IPR036866">
    <property type="entry name" value="RibonucZ/Hydroxyglut_hydro"/>
</dbReference>
<reference evidence="2" key="2">
    <citation type="submission" date="2023-08" db="EMBL/GenBank/DDBJ databases">
        <title>Identification and characterization of horizontal gene transfer across gut microbiota members of farm animals based on homology search.</title>
        <authorList>
            <person name="Schwarzerova J."/>
            <person name="Nykrynova M."/>
            <person name="Jureckova K."/>
            <person name="Cejkova D."/>
            <person name="Rychlik I."/>
        </authorList>
    </citation>
    <scope>NUCLEOTIDE SEQUENCE</scope>
    <source>
        <strain evidence="2">15_COKtk</strain>
    </source>
</reference>
<feature type="domain" description="Metallo-beta-lactamase" evidence="1">
    <location>
        <begin position="42"/>
        <end position="236"/>
    </location>
</feature>
<proteinExistence type="predicted"/>
<protein>
    <submittedName>
        <fullName evidence="2">MBL fold metallo-hydrolase</fullName>
    </submittedName>
</protein>
<reference evidence="2" key="1">
    <citation type="submission" date="2023-06" db="EMBL/GenBank/DDBJ databases">
        <authorList>
            <person name="Zeman M."/>
            <person name="Kubasova T."/>
            <person name="Jahodarova E."/>
            <person name="Nykrynova M."/>
            <person name="Rychlik I."/>
        </authorList>
    </citation>
    <scope>NUCLEOTIDE SEQUENCE</scope>
    <source>
        <strain evidence="2">15_COKtk</strain>
    </source>
</reference>
<evidence type="ECO:0000259" key="1">
    <source>
        <dbReference type="SMART" id="SM00849"/>
    </source>
</evidence>
<dbReference type="InterPro" id="IPR050855">
    <property type="entry name" value="NDM-1-like"/>
</dbReference>